<name>A0AAV9GQ90_9PEZI</name>
<proteinExistence type="predicted"/>
<feature type="compositionally biased region" description="Basic and acidic residues" evidence="1">
    <location>
        <begin position="56"/>
        <end position="98"/>
    </location>
</feature>
<feature type="region of interest" description="Disordered" evidence="1">
    <location>
        <begin position="23"/>
        <end position="115"/>
    </location>
</feature>
<evidence type="ECO:0000313" key="3">
    <source>
        <dbReference type="Proteomes" id="UP001321760"/>
    </source>
</evidence>
<reference evidence="2" key="1">
    <citation type="journal article" date="2023" name="Mol. Phylogenet. Evol.">
        <title>Genome-scale phylogeny and comparative genomics of the fungal order Sordariales.</title>
        <authorList>
            <person name="Hensen N."/>
            <person name="Bonometti L."/>
            <person name="Westerberg I."/>
            <person name="Brannstrom I.O."/>
            <person name="Guillou S."/>
            <person name="Cros-Aarteil S."/>
            <person name="Calhoun S."/>
            <person name="Haridas S."/>
            <person name="Kuo A."/>
            <person name="Mondo S."/>
            <person name="Pangilinan J."/>
            <person name="Riley R."/>
            <person name="LaButti K."/>
            <person name="Andreopoulos B."/>
            <person name="Lipzen A."/>
            <person name="Chen C."/>
            <person name="Yan M."/>
            <person name="Daum C."/>
            <person name="Ng V."/>
            <person name="Clum A."/>
            <person name="Steindorff A."/>
            <person name="Ohm R.A."/>
            <person name="Martin F."/>
            <person name="Silar P."/>
            <person name="Natvig D.O."/>
            <person name="Lalanne C."/>
            <person name="Gautier V."/>
            <person name="Ament-Velasquez S.L."/>
            <person name="Kruys A."/>
            <person name="Hutchinson M.I."/>
            <person name="Powell A.J."/>
            <person name="Barry K."/>
            <person name="Miller A.N."/>
            <person name="Grigoriev I.V."/>
            <person name="Debuchy R."/>
            <person name="Gladieux P."/>
            <person name="Hiltunen Thoren M."/>
            <person name="Johannesson H."/>
        </authorList>
    </citation>
    <scope>NUCLEOTIDE SEQUENCE</scope>
    <source>
        <strain evidence="2">PSN243</strain>
    </source>
</reference>
<evidence type="ECO:0000313" key="2">
    <source>
        <dbReference type="EMBL" id="KAK4450132.1"/>
    </source>
</evidence>
<gene>
    <name evidence="2" type="ORF">QBC34DRAFT_82730</name>
</gene>
<accession>A0AAV9GQ90</accession>
<organism evidence="2 3">
    <name type="scientific">Podospora aff. communis PSN243</name>
    <dbReference type="NCBI Taxonomy" id="3040156"/>
    <lineage>
        <taxon>Eukaryota</taxon>
        <taxon>Fungi</taxon>
        <taxon>Dikarya</taxon>
        <taxon>Ascomycota</taxon>
        <taxon>Pezizomycotina</taxon>
        <taxon>Sordariomycetes</taxon>
        <taxon>Sordariomycetidae</taxon>
        <taxon>Sordariales</taxon>
        <taxon>Podosporaceae</taxon>
        <taxon>Podospora</taxon>
    </lineage>
</organism>
<dbReference type="Proteomes" id="UP001321760">
    <property type="component" value="Unassembled WGS sequence"/>
</dbReference>
<reference evidence="2" key="2">
    <citation type="submission" date="2023-05" db="EMBL/GenBank/DDBJ databases">
        <authorList>
            <consortium name="Lawrence Berkeley National Laboratory"/>
            <person name="Steindorff A."/>
            <person name="Hensen N."/>
            <person name="Bonometti L."/>
            <person name="Westerberg I."/>
            <person name="Brannstrom I.O."/>
            <person name="Guillou S."/>
            <person name="Cros-Aarteil S."/>
            <person name="Calhoun S."/>
            <person name="Haridas S."/>
            <person name="Kuo A."/>
            <person name="Mondo S."/>
            <person name="Pangilinan J."/>
            <person name="Riley R."/>
            <person name="Labutti K."/>
            <person name="Andreopoulos B."/>
            <person name="Lipzen A."/>
            <person name="Chen C."/>
            <person name="Yanf M."/>
            <person name="Daum C."/>
            <person name="Ng V."/>
            <person name="Clum A."/>
            <person name="Ohm R."/>
            <person name="Martin F."/>
            <person name="Silar P."/>
            <person name="Natvig D."/>
            <person name="Lalanne C."/>
            <person name="Gautier V."/>
            <person name="Ament-Velasquez S.L."/>
            <person name="Kruys A."/>
            <person name="Hutchinson M.I."/>
            <person name="Powell A.J."/>
            <person name="Barry K."/>
            <person name="Miller A.N."/>
            <person name="Grigoriev I.V."/>
            <person name="Debuchy R."/>
            <person name="Gladieux P."/>
            <person name="Thoren M.H."/>
            <person name="Johannesson H."/>
        </authorList>
    </citation>
    <scope>NUCLEOTIDE SEQUENCE</scope>
    <source>
        <strain evidence="2">PSN243</strain>
    </source>
</reference>
<sequence>MFSRTLRLPRTAALRCAHKWIPARPHHGPISKAAFSSTPPHHDDGLLTPDLVKQFLKNEKKPRRLWEPRQHRQPERRDSPSNHTSRPFERFSPRDPPKPKHPRQQPPSPDPRAVLVFSGAPTSLTFADFSRLAGQGTHLDGWAQGLDHVHRAIDPRTGDPRGLYYLFFDTAALALEYATKLITPLPQSTPECQQFPFLPPGMKPNFKVLGLDQVFTIFDNIRGRATAPPGQSTFYPHLMTLRGPKVIDERASTRPRVLITAQGGRLTVSQISEALQELLAGRVMFRPGKLSHWPKLAEMKDFDIKDVVIEWEDARGTMAPKAFEKWRTDGEWVNTRWVAAVHDVANMERLVRLVNQRVIEVDGPAGTKKKVLLKCKKLTV</sequence>
<evidence type="ECO:0000256" key="1">
    <source>
        <dbReference type="SAM" id="MobiDB-lite"/>
    </source>
</evidence>
<comment type="caution">
    <text evidence="2">The sequence shown here is derived from an EMBL/GenBank/DDBJ whole genome shotgun (WGS) entry which is preliminary data.</text>
</comment>
<dbReference type="EMBL" id="MU865934">
    <property type="protein sequence ID" value="KAK4450132.1"/>
    <property type="molecule type" value="Genomic_DNA"/>
</dbReference>
<keyword evidence="3" id="KW-1185">Reference proteome</keyword>
<dbReference type="AlphaFoldDB" id="A0AAV9GQ90"/>
<protein>
    <submittedName>
        <fullName evidence="2">Uncharacterized protein</fullName>
    </submittedName>
</protein>